<dbReference type="ExpressionAtlas" id="E7EWZ7">
    <property type="expression patterns" value="baseline and differential"/>
</dbReference>
<dbReference type="MassIVE" id="E7EWZ7"/>
<evidence type="ECO:0000313" key="1">
    <source>
        <dbReference type="Ensembl" id="ENSP00000430559.1"/>
    </source>
</evidence>
<dbReference type="VEuPathDB" id="HostDB:ENSG00000176623"/>
<reference evidence="1 2" key="1">
    <citation type="journal article" date="2001" name="Nature">
        <title>Initial sequencing and analysis of the human genome.</title>
        <authorList>
            <consortium name="International Human Genome Sequencing Consortium"/>
            <person name="Lander E.S."/>
            <person name="Linton L.M."/>
            <person name="Birren B."/>
            <person name="Nusbaum C."/>
            <person name="Zody M.C."/>
            <person name="Baldwin J."/>
            <person name="Devon K."/>
            <person name="Dewar K."/>
            <person name="Doyle M."/>
            <person name="FitzHugh W."/>
            <person name="Funke R."/>
            <person name="Gage D."/>
            <person name="Harris K."/>
            <person name="Heaford A."/>
            <person name="Howland J."/>
            <person name="Kann L."/>
            <person name="Lehoczky J."/>
            <person name="LeVine R."/>
            <person name="McEwan P."/>
            <person name="McKernan K."/>
            <person name="Meldrim J."/>
            <person name="Mesirov J.P."/>
            <person name="Miranda C."/>
            <person name="Morris W."/>
            <person name="Naylor J."/>
            <person name="Raymond C."/>
            <person name="Rosetti M."/>
            <person name="Santos R."/>
            <person name="Sheridan A."/>
            <person name="Sougnez C."/>
            <person name="Stange-Thomann N."/>
            <person name="Stojanovic N."/>
            <person name="Subramanian A."/>
            <person name="Wyman D."/>
            <person name="Rogers J."/>
            <person name="Sulston J."/>
            <person name="Ainscough R."/>
            <person name="Beck S."/>
            <person name="Bentley D."/>
            <person name="Burton J."/>
            <person name="Clee C."/>
            <person name="Carter N."/>
            <person name="Coulson A."/>
            <person name="Deadman R."/>
            <person name="Deloukas P."/>
            <person name="Dunham A."/>
            <person name="Dunham I."/>
            <person name="Durbin R."/>
            <person name="French L."/>
            <person name="Grafham D."/>
            <person name="Gregory S."/>
            <person name="Hubbard T."/>
            <person name="Humphray S."/>
            <person name="Hunt A."/>
            <person name="Jones M."/>
            <person name="Lloyd C."/>
            <person name="McMurray A."/>
            <person name="Matthews L."/>
            <person name="Mercer S."/>
            <person name="Milne S."/>
            <person name="Mullikin J.C."/>
            <person name="Mungall A."/>
            <person name="Plumb R."/>
            <person name="Ross M."/>
            <person name="Shownkeen R."/>
            <person name="Sims S."/>
            <person name="Waterston R.H."/>
            <person name="Wilson R.K."/>
            <person name="Hillier L.W."/>
            <person name="McPherson J.D."/>
            <person name="Marra M.A."/>
            <person name="Mardis E.R."/>
            <person name="Fulton L.A."/>
            <person name="Chinwalla A.T."/>
            <person name="Pepin K.H."/>
            <person name="Gish W.R."/>
            <person name="Chissoe S.L."/>
            <person name="Wendl M.C."/>
            <person name="Delehaunty K.D."/>
            <person name="Miner T.L."/>
            <person name="Delehaunty A."/>
            <person name="Kramer J.B."/>
            <person name="Cook L.L."/>
            <person name="Fulton R.S."/>
            <person name="Johnson D.L."/>
            <person name="Minx P.J."/>
            <person name="Clifton S.W."/>
            <person name="Hawkins T."/>
            <person name="Branscomb E."/>
            <person name="Predki P."/>
            <person name="Richardson P."/>
            <person name="Wenning S."/>
            <person name="Slezak T."/>
            <person name="Doggett N."/>
            <person name="Cheng J.F."/>
            <person name="Olsen A."/>
            <person name="Lucas S."/>
            <person name="Elkin C."/>
            <person name="Uberbacher E."/>
            <person name="Frazier M."/>
            <person name="Gibbs R.A."/>
            <person name="Muzny D.M."/>
            <person name="Scherer S.E."/>
            <person name="Bouck J.B."/>
            <person name="Sodergren E.J."/>
            <person name="Worley K.C."/>
            <person name="Rives C.M."/>
            <person name="Gorrell J.H."/>
            <person name="Metzker M.L."/>
            <person name="Naylor S.L."/>
            <person name="Kucherlapati R.S."/>
            <person name="Nelson D.L."/>
            <person name="Weinstock G.M."/>
            <person name="Sakaki Y."/>
            <person name="Fujiyama A."/>
            <person name="Hattori M."/>
            <person name="Yada T."/>
            <person name="Toyoda A."/>
            <person name="Itoh T."/>
            <person name="Kawagoe C."/>
            <person name="Watanabe H."/>
            <person name="Totoki Y."/>
            <person name="Taylor T."/>
            <person name="Weissenbach J."/>
            <person name="Heilig R."/>
            <person name="Saurin W."/>
            <person name="Artiguenave F."/>
            <person name="Brottier P."/>
            <person name="Bruls T."/>
            <person name="Pelletier E."/>
            <person name="Robert C."/>
            <person name="Wincker P."/>
            <person name="Smith D.R."/>
            <person name="Doucette-Stamm L."/>
            <person name="Rubenfield M."/>
            <person name="Weinstock K."/>
            <person name="Lee H.M."/>
            <person name="Dubois J."/>
            <person name="Rosenthal A."/>
            <person name="Platzer M."/>
            <person name="Nyakatura G."/>
            <person name="Taudien S."/>
            <person name="Rump A."/>
            <person name="Yang H."/>
            <person name="Yu J."/>
            <person name="Wang J."/>
            <person name="Huang G."/>
            <person name="Gu J."/>
            <person name="Hood L."/>
            <person name="Rowen L."/>
            <person name="Madan A."/>
            <person name="Qin S."/>
            <person name="Davis R.W."/>
            <person name="Federspiel N.A."/>
            <person name="Abola A.P."/>
            <person name="Proctor M.J."/>
            <person name="Myers R.M."/>
            <person name="Schmutz J."/>
            <person name="Dickson M."/>
            <person name="Grimwood J."/>
            <person name="Cox D.R."/>
            <person name="Olson M.V."/>
            <person name="Kaul R."/>
            <person name="Raymond C."/>
            <person name="Shimizu N."/>
            <person name="Kawasaki K."/>
            <person name="Minoshima S."/>
            <person name="Evans G.A."/>
            <person name="Athanasiou M."/>
            <person name="Schultz R."/>
            <person name="Roe B.A."/>
            <person name="Chen F."/>
            <person name="Pan H."/>
            <person name="Ramser J."/>
            <person name="Lehrach H."/>
            <person name="Reinhardt R."/>
            <person name="McCombie W.R."/>
            <person name="de la Bastide M."/>
            <person name="Dedhia N."/>
            <person name="Blocker H."/>
            <person name="Hornischer K."/>
            <person name="Nordsiek G."/>
            <person name="Agarwala R."/>
            <person name="Aravind L."/>
            <person name="Bailey J.A."/>
            <person name="Bateman A."/>
            <person name="Batzoglou S."/>
            <person name="Birney E."/>
            <person name="Bork P."/>
            <person name="Brown D.G."/>
            <person name="Burge C.B."/>
            <person name="Cerutti L."/>
            <person name="Chen H.C."/>
            <person name="Church D."/>
            <person name="Clamp M."/>
            <person name="Copley R.R."/>
            <person name="Doerks T."/>
            <person name="Eddy S.R."/>
            <person name="Eichler E.E."/>
            <person name="Furey T.S."/>
            <person name="Galagan J."/>
            <person name="Gilbert J.G."/>
            <person name="Harmon C."/>
            <person name="Hayashizaki Y."/>
            <person name="Haussler D."/>
            <person name="Hermjakob H."/>
            <person name="Hokamp K."/>
            <person name="Jang W."/>
            <person name="Johnson L.S."/>
            <person name="Jones T.A."/>
            <person name="Kasif S."/>
            <person name="Kaspryzk A."/>
            <person name="Kennedy S."/>
            <person name="Kent W.J."/>
            <person name="Kitts P."/>
            <person name="Koonin E.V."/>
            <person name="Korf I."/>
            <person name="Kulp D."/>
            <person name="Lancet D."/>
            <person name="Lowe T.M."/>
            <person name="McLysaght A."/>
            <person name="Mikkelsen T."/>
            <person name="Moran J.V."/>
            <person name="Mulder N."/>
            <person name="Pollara V.J."/>
            <person name="Ponting C.P."/>
            <person name="Schuler G."/>
            <person name="Schultz J."/>
            <person name="Slater G."/>
            <person name="Smit A.F."/>
            <person name="Stupka E."/>
            <person name="Szustakowski J."/>
            <person name="Thierry-Mieg D."/>
            <person name="Thierry-Mieg J."/>
            <person name="Wagner L."/>
            <person name="Wallis J."/>
            <person name="Wheeler R."/>
            <person name="Williams A."/>
            <person name="Wolf Y.I."/>
            <person name="Wolfe K.H."/>
            <person name="Yang S.P."/>
            <person name="Yeh R.F."/>
            <person name="Collins F."/>
            <person name="Guyer M.S."/>
            <person name="Peterson J."/>
            <person name="Felsenfeld A."/>
            <person name="Wetterstrand K.A."/>
            <person name="Patrinos A."/>
            <person name="Morgan M.J."/>
            <person name="de Jong P."/>
            <person name="Catanese J.J."/>
            <person name="Osoegawa K."/>
            <person name="Shizuya H."/>
            <person name="Choi S."/>
            <person name="Chen Y.J."/>
        </authorList>
    </citation>
    <scope>NUCLEOTIDE SEQUENCE [LARGE SCALE GENOMIC DNA]</scope>
</reference>
<gene>
    <name evidence="1" type="primary">RMDN1</name>
</gene>
<dbReference type="Ensembl" id="ENST00000522804.5">
    <property type="protein sequence ID" value="ENSP00000430559.1"/>
    <property type="gene ID" value="ENSG00000176623.13"/>
</dbReference>
<dbReference type="ProteomicsDB" id="18949"/>
<protein>
    <submittedName>
        <fullName evidence="1">Regulator of microtubule dynamics 1</fullName>
    </submittedName>
</protein>
<dbReference type="Proteomes" id="UP000005640">
    <property type="component" value="Chromosome 8"/>
</dbReference>
<keyword evidence="3" id="KW-1267">Proteomics identification</keyword>
<evidence type="ECO:0000313" key="2">
    <source>
        <dbReference type="Proteomes" id="UP000005640"/>
    </source>
</evidence>
<dbReference type="Ensembl" id="ENST00000522804.5">
    <property type="protein sequence ID" value="ENSP00000430559.1"/>
    <property type="gene ID" value="ENSG00000176623.12"/>
</dbReference>
<organism evidence="1 2">
    <name type="scientific">Homo sapiens</name>
    <name type="common">Human</name>
    <dbReference type="NCBI Taxonomy" id="9606"/>
    <lineage>
        <taxon>Eukaryota</taxon>
        <taxon>Metazoa</taxon>
        <taxon>Chordata</taxon>
        <taxon>Craniata</taxon>
        <taxon>Vertebrata</taxon>
        <taxon>Euteleostomi</taxon>
        <taxon>Mammalia</taxon>
        <taxon>Eutheria</taxon>
        <taxon>Euarchontoglires</taxon>
        <taxon>Primates</taxon>
        <taxon>Haplorrhini</taxon>
        <taxon>Catarrhini</taxon>
        <taxon>Hominidae</taxon>
        <taxon>Homo</taxon>
    </lineage>
</organism>
<accession>E7EWZ7</accession>
<reference evidence="1" key="5">
    <citation type="submission" date="2025-09" db="UniProtKB">
        <authorList>
            <consortium name="Ensembl"/>
        </authorList>
    </citation>
    <scope>IDENTIFICATION</scope>
</reference>
<dbReference type="AlphaFoldDB" id="E7EWZ7"/>
<dbReference type="GeneTree" id="ENSGT00950000182992"/>
<keyword evidence="2" id="KW-1185">Reference proteome</keyword>
<name>E7EWZ7_HUMAN</name>
<reference evidence="1" key="4">
    <citation type="submission" date="2025-08" db="UniProtKB">
        <authorList>
            <consortium name="Ensembl"/>
        </authorList>
    </citation>
    <scope>IDENTIFICATION</scope>
</reference>
<dbReference type="UCSC" id="uc064ofm.1">
    <property type="organism name" value="human"/>
</dbReference>
<dbReference type="OrthoDB" id="69711at2759"/>
<dbReference type="OpenTargets" id="ENSG00000176623"/>
<sequence length="108" mass="11707">MALAARLWRLLPFRRGAAPGSRLPAGTSGSRGHCGPCRFRGFEVMGNPGTFKRGLLLSALSYLGFETYQVISQAAVVHATAKESRCVTEGRVWRCDLSSLQPLPPGFK</sequence>
<dbReference type="Bgee" id="ENSG00000176623">
    <property type="expression patterns" value="Expressed in calcaneal tendon and 195 other cell types or tissues"/>
</dbReference>
<reference evidence="1 2" key="2">
    <citation type="journal article" date="2004" name="Nature">
        <title>Finishing the euchromatic sequence of the human genome.</title>
        <authorList>
            <consortium name="International Human Genome Sequencing Consortium"/>
        </authorList>
    </citation>
    <scope>NUCLEOTIDE SEQUENCE [LARGE SCALE GENOMIC DNA]</scope>
</reference>
<reference evidence="1 2" key="3">
    <citation type="journal article" date="2006" name="Nature">
        <title>DNA sequence and analysis of human chromosome 8.</title>
        <authorList>
            <person name="Nusbaum C."/>
            <person name="Mikkelsen T.S."/>
            <person name="Zody M.C."/>
            <person name="Asakawa S."/>
            <person name="Taudien S."/>
            <person name="Garber M."/>
            <person name="Kodira C.D."/>
            <person name="Schueler M.G."/>
            <person name="Shimizu A."/>
            <person name="Whittaker C.A."/>
            <person name="Chang J.L."/>
            <person name="Cuomo C.A."/>
            <person name="Dewar K."/>
            <person name="FitzGerald M.G."/>
            <person name="Yang X."/>
            <person name="Allen N.R."/>
            <person name="Anderson S."/>
            <person name="Asakawa T."/>
            <person name="Blechschmidt K."/>
            <person name="Bloom T."/>
            <person name="Borowsky M.L."/>
            <person name="Butler J."/>
            <person name="Cook A."/>
            <person name="Corum B."/>
            <person name="DeArellano K."/>
            <person name="DeCaprio D."/>
            <person name="Dooley K.T."/>
            <person name="Dorris L.III."/>
            <person name="Engels R."/>
            <person name="Glockner G."/>
            <person name="Hafez N."/>
            <person name="Hagopian D.S."/>
            <person name="Hall J.L."/>
            <person name="Ishikawa S.K."/>
            <person name="Jaffe D.B."/>
            <person name="Kamat A."/>
            <person name="Kudoh J."/>
            <person name="Lehmann R."/>
            <person name="Lokitsang T."/>
            <person name="Macdonald P."/>
            <person name="Major J.E."/>
            <person name="Matthews C.D."/>
            <person name="Mauceli E."/>
            <person name="Menzel U."/>
            <person name="Mihalev A.H."/>
            <person name="Minoshima S."/>
            <person name="Murayama Y."/>
            <person name="Naylor J.W."/>
            <person name="Nicol R."/>
            <person name="Nguyen C."/>
            <person name="O'Leary S.B."/>
            <person name="O'Neill K."/>
            <person name="Parker S.C."/>
            <person name="Polley A."/>
            <person name="Raymond C.K."/>
            <person name="Reichwald K."/>
            <person name="Rodriguez J."/>
            <person name="Sasaki T."/>
            <person name="Schilhabel M."/>
            <person name="Siddiqui R."/>
            <person name="Smith C.L."/>
            <person name="Sneddon T.P."/>
            <person name="Talamas J.A."/>
            <person name="Tenzin P."/>
            <person name="Topham K."/>
            <person name="Venkataraman V."/>
            <person name="Wen G."/>
            <person name="Yamazaki S."/>
            <person name="Young S.K."/>
            <person name="Zeng Q."/>
            <person name="Zimmer A.R."/>
            <person name="Rosenthal A."/>
            <person name="Birren B.W."/>
            <person name="Platzer M."/>
            <person name="Shimizu N."/>
            <person name="Lander E.S."/>
        </authorList>
    </citation>
    <scope>NUCLEOTIDE SEQUENCE [LARGE SCALE GENOMIC DNA]</scope>
</reference>
<dbReference type="HOGENOM" id="CLU_2196031_0_0_1"/>
<proteinExistence type="evidence at protein level"/>
<dbReference type="EMBL" id="AC103817">
    <property type="status" value="NOT_ANNOTATED_CDS"/>
    <property type="molecule type" value="Genomic_DNA"/>
</dbReference>
<dbReference type="ChiTaRS" id="RMDN1">
    <property type="organism name" value="human"/>
</dbReference>
<evidence type="ECO:0007829" key="3">
    <source>
        <dbReference type="PeptideAtlas" id="E7EWZ7"/>
    </source>
</evidence>
<dbReference type="HGNC" id="HGNC:24285">
    <property type="gene designation" value="RMDN1"/>
</dbReference>